<dbReference type="PANTHER" id="PTHR43248">
    <property type="entry name" value="2-SUCCINYL-6-HYDROXY-2,4-CYCLOHEXADIENE-1-CARBOXYLATE SYNTHASE"/>
    <property type="match status" value="1"/>
</dbReference>
<protein>
    <submittedName>
        <fullName evidence="6">Alpha/beta hydrolase</fullName>
    </submittedName>
</protein>
<dbReference type="GeneID" id="35866701"/>
<evidence type="ECO:0000259" key="5">
    <source>
        <dbReference type="Pfam" id="PF08386"/>
    </source>
</evidence>
<keyword evidence="2 6" id="KW-0378">Hydrolase</keyword>
<keyword evidence="7" id="KW-1185">Reference proteome</keyword>
<keyword evidence="4" id="KW-0732">Signal</keyword>
<dbReference type="InterPro" id="IPR029058">
    <property type="entry name" value="AB_hydrolase_fold"/>
</dbReference>
<evidence type="ECO:0000256" key="1">
    <source>
        <dbReference type="ARBA" id="ARBA00010088"/>
    </source>
</evidence>
<dbReference type="PROSITE" id="PS51257">
    <property type="entry name" value="PROKAR_LIPOPROTEIN"/>
    <property type="match status" value="1"/>
</dbReference>
<dbReference type="PANTHER" id="PTHR43248:SF25">
    <property type="entry name" value="AB HYDROLASE-1 DOMAIN-CONTAINING PROTEIN-RELATED"/>
    <property type="match status" value="1"/>
</dbReference>
<feature type="signal peptide" evidence="4">
    <location>
        <begin position="1"/>
        <end position="16"/>
    </location>
</feature>
<evidence type="ECO:0000256" key="3">
    <source>
        <dbReference type="SAM" id="MobiDB-lite"/>
    </source>
</evidence>
<evidence type="ECO:0000256" key="4">
    <source>
        <dbReference type="SAM" id="SignalP"/>
    </source>
</evidence>
<comment type="caution">
    <text evidence="6">The sequence shown here is derived from an EMBL/GenBank/DDBJ whole genome shotgun (WGS) entry which is preliminary data.</text>
</comment>
<evidence type="ECO:0000313" key="6">
    <source>
        <dbReference type="EMBL" id="PKY72541.1"/>
    </source>
</evidence>
<evidence type="ECO:0000256" key="2">
    <source>
        <dbReference type="ARBA" id="ARBA00022801"/>
    </source>
</evidence>
<gene>
    <name evidence="6" type="ORF">CYJ19_06795</name>
</gene>
<dbReference type="RefSeq" id="WP_024332000.1">
    <property type="nucleotide sequence ID" value="NZ_JASOXK010000007.1"/>
</dbReference>
<dbReference type="Pfam" id="PF08386">
    <property type="entry name" value="Abhydrolase_4"/>
    <property type="match status" value="1"/>
</dbReference>
<dbReference type="InterPro" id="IPR051601">
    <property type="entry name" value="Serine_prot/Carboxylest_S33"/>
</dbReference>
<sequence length="519" mass="56475">MVRRTGKLLAAGFAVAALLGGCGLGQSDQPSRQERLEQKQSAPDPQLQKFYDQRVKWAKCDRSVTTDKELECGKVEVPLDYANPAGRTLQLQMARKKADSSRPQGSLFTNPGGPGQSGVESLSGLVNGAIGRPVQKVYDVVSFDPRGVAASAPIRCSTDGQKDQWRSQDPTGDPEKDKQQAKEQSAQFGKQCLDKDADLVRHMDTLSAAKDLDVMRAAVGDKKLNYVGYSYGTLLGSTYLGEFPKQAGRMVLDGVVDPKADMADLSLGQAEHFEKSLAKFADECGDYANCPLKSKNAKGRLKEIDSFLKSLRGNPLRTAQADRPLTQSLAVEGTVAPLYNYESWPTLVDALDRAIRLHDGTQLQYLADFYASRHSDGKYADNSFDAMSVINQLDYPIVGDPQQWDQQAKKLDQVAPIIGATFKYGPYAAQASPIKPAGNPEPTFEGVPKVVLIGNKNDPATPYKFAQSLHKQIPGSSLITLDSWNHCGYTGISKCVSKAVEGYLIEGEQPKTEVSCKLD</sequence>
<evidence type="ECO:0000313" key="7">
    <source>
        <dbReference type="Proteomes" id="UP000235122"/>
    </source>
</evidence>
<dbReference type="AlphaFoldDB" id="A0A2I1IN36"/>
<dbReference type="Gene3D" id="3.40.50.1820">
    <property type="entry name" value="alpha/beta hydrolase"/>
    <property type="match status" value="1"/>
</dbReference>
<proteinExistence type="inferred from homology"/>
<feature type="region of interest" description="Disordered" evidence="3">
    <location>
        <begin position="93"/>
        <end position="120"/>
    </location>
</feature>
<feature type="region of interest" description="Disordered" evidence="3">
    <location>
        <begin position="152"/>
        <end position="188"/>
    </location>
</feature>
<dbReference type="GO" id="GO:0016787">
    <property type="term" value="F:hydrolase activity"/>
    <property type="evidence" value="ECO:0007669"/>
    <property type="project" value="UniProtKB-KW"/>
</dbReference>
<reference evidence="6 7" key="1">
    <citation type="submission" date="2017-12" db="EMBL/GenBank/DDBJ databases">
        <title>Phylogenetic diversity of female urinary microbiome.</title>
        <authorList>
            <person name="Thomas-White K."/>
            <person name="Wolfe A.J."/>
        </authorList>
    </citation>
    <scope>NUCLEOTIDE SEQUENCE [LARGE SCALE GENOMIC DNA]</scope>
    <source>
        <strain evidence="6 7">UMB0402</strain>
    </source>
</reference>
<dbReference type="Proteomes" id="UP000235122">
    <property type="component" value="Unassembled WGS sequence"/>
</dbReference>
<comment type="similarity">
    <text evidence="1">Belongs to the peptidase S33 family.</text>
</comment>
<dbReference type="InterPro" id="IPR013595">
    <property type="entry name" value="Pept_S33_TAP-like_C"/>
</dbReference>
<feature type="region of interest" description="Disordered" evidence="3">
    <location>
        <begin position="26"/>
        <end position="48"/>
    </location>
</feature>
<dbReference type="SUPFAM" id="SSF53474">
    <property type="entry name" value="alpha/beta-Hydrolases"/>
    <property type="match status" value="1"/>
</dbReference>
<feature type="chain" id="PRO_5038770730" evidence="4">
    <location>
        <begin position="17"/>
        <end position="519"/>
    </location>
</feature>
<dbReference type="STRING" id="33007.HMPREF3198_00327"/>
<feature type="domain" description="Peptidase S33 tripeptidyl aminopeptidase-like C-terminal" evidence="5">
    <location>
        <begin position="416"/>
        <end position="516"/>
    </location>
</feature>
<accession>A0A2I1IN36</accession>
<dbReference type="EMBL" id="PKKO01000003">
    <property type="protein sequence ID" value="PKY72541.1"/>
    <property type="molecule type" value="Genomic_DNA"/>
</dbReference>
<organism evidence="6 7">
    <name type="scientific">Winkia neuii</name>
    <dbReference type="NCBI Taxonomy" id="33007"/>
    <lineage>
        <taxon>Bacteria</taxon>
        <taxon>Bacillati</taxon>
        <taxon>Actinomycetota</taxon>
        <taxon>Actinomycetes</taxon>
        <taxon>Actinomycetales</taxon>
        <taxon>Actinomycetaceae</taxon>
        <taxon>Winkia</taxon>
    </lineage>
</organism>
<name>A0A2I1IN36_9ACTO</name>